<dbReference type="KEGG" id="cdep:91088304"/>
<dbReference type="GO" id="GO:0003682">
    <property type="term" value="F:chromatin binding"/>
    <property type="evidence" value="ECO:0007669"/>
    <property type="project" value="InterPro"/>
</dbReference>
<evidence type="ECO:0000313" key="9">
    <source>
        <dbReference type="EMBL" id="WVN88879.1"/>
    </source>
</evidence>
<dbReference type="GO" id="GO:0005783">
    <property type="term" value="C:endoplasmic reticulum"/>
    <property type="evidence" value="ECO:0007669"/>
    <property type="project" value="TreeGrafter"/>
</dbReference>
<evidence type="ECO:0000256" key="5">
    <source>
        <dbReference type="ARBA" id="ARBA00023136"/>
    </source>
</evidence>
<dbReference type="GO" id="GO:0034399">
    <property type="term" value="C:nuclear periphery"/>
    <property type="evidence" value="ECO:0007669"/>
    <property type="project" value="TreeGrafter"/>
</dbReference>
<keyword evidence="2" id="KW-0597">Phosphoprotein</keyword>
<dbReference type="AlphaFoldDB" id="A0AAJ8JV48"/>
<comment type="subcellular location">
    <subcellularLocation>
        <location evidence="1">Nucleus inner membrane</location>
    </subcellularLocation>
</comment>
<dbReference type="RefSeq" id="XP_066069579.1">
    <property type="nucleotide sequence ID" value="XM_066213482.1"/>
</dbReference>
<dbReference type="GO" id="GO:0071763">
    <property type="term" value="P:nuclear membrane organization"/>
    <property type="evidence" value="ECO:0007669"/>
    <property type="project" value="TreeGrafter"/>
</dbReference>
<dbReference type="InterPro" id="IPR018996">
    <property type="entry name" value="Man1/Src1-like_C"/>
</dbReference>
<keyword evidence="6" id="KW-0539">Nucleus</keyword>
<dbReference type="Proteomes" id="UP000094043">
    <property type="component" value="Chromosome 4"/>
</dbReference>
<evidence type="ECO:0000256" key="7">
    <source>
        <dbReference type="SAM" id="MobiDB-lite"/>
    </source>
</evidence>
<keyword evidence="5" id="KW-0472">Membrane</keyword>
<sequence length="836" mass="92477">MSVPPPETYLAEGFDPSTLRVPQLRSILLAYGKSYGSRITKVGLIAEFVAHVQSQAATQRETMATIKPSAKGIIAVSSNGEETLAVPAKRPRKSSKTPTIVSIDVPEPIADLEVEAEPQRPAKKPRANRGKNVTVELTPRKHRQSIQPIIQVENVDQGTEGETEDEPINVQAVTSTMSRKSGRYRTSLTPQLGPRTRATVSPVTPGPLLVPVGSSSSAVNTELHTPKVSPNEKPRGNTRKSGSSINRMSHVKEESEGDIPKKAIKKEKVQKTPQKANGEDGGFSDYNPFQSGSEEAAERNRRRRKSSTGLASATKPKASKPRFSEPASTVTPPGILRRVAPSRESLKTPPSVVKRALQTGSNDYEFDLEAAVQHNHKIQDKLNQLSSVPHQEHQIINEGGTQITIYTSKETPSVEKGLVHRVEDKVGEIVPSPRITVPLSVLFFLLLTFVSHFKGQSASIGFCDTGSHTNDISVNRQIARTESLKCFQERGELQATGEIEQAALLKCDASAVPLLPILPSPQECTPCPIHATCMNGEVIACASEYLLSPHPLQFLSPVADGLPGIGPRAFPPTCRPDTVKKRLIGSLAKTIEYSLAQRRGEAVCQGISTDDKSNVEKYSEEEQHLRERFAAQRDEKFSPEVFDEVFEGAIKDLVEHENLVVTIDPMNDKTYYASVKIEMTVACRAKMEAKNLLARWKSQLGSTAAVLVMITYIRSTLNRRSSEFRLIDELTSACMMYLQTLETQHHVDPVLTPRSWAPVDHIRDKLWPTYVQAFPDLSLGDKDKPRIWKRVEENVEKDSNVQTTEKELGGDHWKTWQWIGVGALERVVEHRRVTFE</sequence>
<keyword evidence="10" id="KW-1185">Reference proteome</keyword>
<evidence type="ECO:0000256" key="6">
    <source>
        <dbReference type="ARBA" id="ARBA00023242"/>
    </source>
</evidence>
<feature type="compositionally biased region" description="Basic and acidic residues" evidence="7">
    <location>
        <begin position="250"/>
        <end position="270"/>
    </location>
</feature>
<feature type="domain" description="Man1/Src1-like C-terminal" evidence="8">
    <location>
        <begin position="442"/>
        <end position="820"/>
    </location>
</feature>
<organism evidence="9 10">
    <name type="scientific">Cryptococcus depauperatus CBS 7841</name>
    <dbReference type="NCBI Taxonomy" id="1295531"/>
    <lineage>
        <taxon>Eukaryota</taxon>
        <taxon>Fungi</taxon>
        <taxon>Dikarya</taxon>
        <taxon>Basidiomycota</taxon>
        <taxon>Agaricomycotina</taxon>
        <taxon>Tremellomycetes</taxon>
        <taxon>Tremellales</taxon>
        <taxon>Cryptococcaceae</taxon>
        <taxon>Cryptococcus</taxon>
    </lineage>
</organism>
<dbReference type="InterPro" id="IPR044780">
    <property type="entry name" value="Heh2/Src1"/>
</dbReference>
<proteinExistence type="predicted"/>
<dbReference type="Gene3D" id="1.10.10.1180">
    <property type="entry name" value="MAN1, winged-helix domain"/>
    <property type="match status" value="1"/>
</dbReference>
<feature type="compositionally biased region" description="Polar residues" evidence="7">
    <location>
        <begin position="175"/>
        <end position="190"/>
    </location>
</feature>
<dbReference type="GeneID" id="91088304"/>
<feature type="region of interest" description="Disordered" evidence="7">
    <location>
        <begin position="175"/>
        <end position="352"/>
    </location>
</feature>
<dbReference type="EMBL" id="CP143787">
    <property type="protein sequence ID" value="WVN88879.1"/>
    <property type="molecule type" value="Genomic_DNA"/>
</dbReference>
<dbReference type="GO" id="GO:0005637">
    <property type="term" value="C:nuclear inner membrane"/>
    <property type="evidence" value="ECO:0007669"/>
    <property type="project" value="UniProtKB-SubCell"/>
</dbReference>
<dbReference type="CDD" id="cd12935">
    <property type="entry name" value="LEM_like"/>
    <property type="match status" value="1"/>
</dbReference>
<gene>
    <name evidence="9" type="ORF">L203_104094</name>
</gene>
<dbReference type="PANTHER" id="PTHR47808:SF2">
    <property type="entry name" value="LEM DOMAIN-CONTAINING PROTEIN 2"/>
    <property type="match status" value="1"/>
</dbReference>
<evidence type="ECO:0000313" key="10">
    <source>
        <dbReference type="Proteomes" id="UP000094043"/>
    </source>
</evidence>
<evidence type="ECO:0000256" key="3">
    <source>
        <dbReference type="ARBA" id="ARBA00022692"/>
    </source>
</evidence>
<protein>
    <recommendedName>
        <fullName evidence="8">Man1/Src1-like C-terminal domain-containing protein</fullName>
    </recommendedName>
</protein>
<evidence type="ECO:0000256" key="4">
    <source>
        <dbReference type="ARBA" id="ARBA00022989"/>
    </source>
</evidence>
<evidence type="ECO:0000259" key="8">
    <source>
        <dbReference type="Pfam" id="PF09402"/>
    </source>
</evidence>
<reference evidence="9" key="3">
    <citation type="submission" date="2024-01" db="EMBL/GenBank/DDBJ databases">
        <authorList>
            <person name="Coelho M.A."/>
            <person name="David-Palma M."/>
            <person name="Shea T."/>
            <person name="Sun S."/>
            <person name="Cuomo C.A."/>
            <person name="Heitman J."/>
        </authorList>
    </citation>
    <scope>NUCLEOTIDE SEQUENCE</scope>
    <source>
        <strain evidence="9">CBS 7841</strain>
    </source>
</reference>
<reference evidence="9" key="1">
    <citation type="submission" date="2016-06" db="EMBL/GenBank/DDBJ databases">
        <authorList>
            <person name="Cuomo C."/>
            <person name="Litvintseva A."/>
            <person name="Heitman J."/>
            <person name="Chen Y."/>
            <person name="Sun S."/>
            <person name="Springer D."/>
            <person name="Dromer F."/>
            <person name="Young S."/>
            <person name="Zeng Q."/>
            <person name="Chapman S."/>
            <person name="Gujja S."/>
            <person name="Saif S."/>
            <person name="Birren B."/>
        </authorList>
    </citation>
    <scope>NUCLEOTIDE SEQUENCE</scope>
    <source>
        <strain evidence="9">CBS 7841</strain>
    </source>
</reference>
<evidence type="ECO:0000256" key="2">
    <source>
        <dbReference type="ARBA" id="ARBA00022553"/>
    </source>
</evidence>
<evidence type="ECO:0000256" key="1">
    <source>
        <dbReference type="ARBA" id="ARBA00004540"/>
    </source>
</evidence>
<keyword evidence="3" id="KW-0812">Transmembrane</keyword>
<feature type="compositionally biased region" description="Low complexity" evidence="7">
    <location>
        <begin position="199"/>
        <end position="214"/>
    </location>
</feature>
<reference evidence="9" key="2">
    <citation type="journal article" date="2022" name="Elife">
        <title>Obligate sexual reproduction of a homothallic fungus closely related to the Cryptococcus pathogenic species complex.</title>
        <authorList>
            <person name="Passer A.R."/>
            <person name="Clancey S.A."/>
            <person name="Shea T."/>
            <person name="David-Palma M."/>
            <person name="Averette A.F."/>
            <person name="Boekhout T."/>
            <person name="Porcel B.M."/>
            <person name="Nowrousian M."/>
            <person name="Cuomo C.A."/>
            <person name="Sun S."/>
            <person name="Heitman J."/>
            <person name="Coelho M.A."/>
        </authorList>
    </citation>
    <scope>NUCLEOTIDE SEQUENCE</scope>
    <source>
        <strain evidence="9">CBS 7841</strain>
    </source>
</reference>
<dbReference type="PANTHER" id="PTHR47808">
    <property type="entry name" value="INNER NUCLEAR MEMBRANE PROTEIN HEH2-RELATED"/>
    <property type="match status" value="1"/>
</dbReference>
<accession>A0AAJ8JV48</accession>
<dbReference type="InterPro" id="IPR041885">
    <property type="entry name" value="MAN1_winged_helix_dom"/>
</dbReference>
<dbReference type="Pfam" id="PF09402">
    <property type="entry name" value="MSC"/>
    <property type="match status" value="1"/>
</dbReference>
<name>A0AAJ8JV48_9TREE</name>
<keyword evidence="4" id="KW-1133">Transmembrane helix</keyword>